<proteinExistence type="predicted"/>
<name>A0A401S0G4_CHIPU</name>
<accession>A0A401S0G4</accession>
<dbReference type="Proteomes" id="UP000287033">
    <property type="component" value="Unassembled WGS sequence"/>
</dbReference>
<reference evidence="1 2" key="1">
    <citation type="journal article" date="2018" name="Nat. Ecol. Evol.">
        <title>Shark genomes provide insights into elasmobranch evolution and the origin of vertebrates.</title>
        <authorList>
            <person name="Hara Y"/>
            <person name="Yamaguchi K"/>
            <person name="Onimaru K"/>
            <person name="Kadota M"/>
            <person name="Koyanagi M"/>
            <person name="Keeley SD"/>
            <person name="Tatsumi K"/>
            <person name="Tanaka K"/>
            <person name="Motone F"/>
            <person name="Kageyama Y"/>
            <person name="Nozu R"/>
            <person name="Adachi N"/>
            <person name="Nishimura O"/>
            <person name="Nakagawa R"/>
            <person name="Tanegashima C"/>
            <person name="Kiyatake I"/>
            <person name="Matsumoto R"/>
            <person name="Murakumo K"/>
            <person name="Nishida K"/>
            <person name="Terakita A"/>
            <person name="Kuratani S"/>
            <person name="Sato K"/>
            <person name="Hyodo S Kuraku.S."/>
        </authorList>
    </citation>
    <scope>NUCLEOTIDE SEQUENCE [LARGE SCALE GENOMIC DNA]</scope>
</reference>
<comment type="caution">
    <text evidence="1">The sequence shown here is derived from an EMBL/GenBank/DDBJ whole genome shotgun (WGS) entry which is preliminary data.</text>
</comment>
<dbReference type="EMBL" id="BEZZ01000041">
    <property type="protein sequence ID" value="GCC23877.1"/>
    <property type="molecule type" value="Genomic_DNA"/>
</dbReference>
<sequence>MPRHRSDTFVTARLPNPPPLRRSDTFATALLFDPLCRHRSDTFDWPDPIFRLCSVPFRYRSATFASFRNIPLTVMPPR</sequence>
<protein>
    <submittedName>
        <fullName evidence="1">Uncharacterized protein</fullName>
    </submittedName>
</protein>
<evidence type="ECO:0000313" key="2">
    <source>
        <dbReference type="Proteomes" id="UP000287033"/>
    </source>
</evidence>
<evidence type="ECO:0000313" key="1">
    <source>
        <dbReference type="EMBL" id="GCC23877.1"/>
    </source>
</evidence>
<organism evidence="1 2">
    <name type="scientific">Chiloscyllium punctatum</name>
    <name type="common">Brownbanded bambooshark</name>
    <name type="synonym">Hemiscyllium punctatum</name>
    <dbReference type="NCBI Taxonomy" id="137246"/>
    <lineage>
        <taxon>Eukaryota</taxon>
        <taxon>Metazoa</taxon>
        <taxon>Chordata</taxon>
        <taxon>Craniata</taxon>
        <taxon>Vertebrata</taxon>
        <taxon>Chondrichthyes</taxon>
        <taxon>Elasmobranchii</taxon>
        <taxon>Galeomorphii</taxon>
        <taxon>Galeoidea</taxon>
        <taxon>Orectolobiformes</taxon>
        <taxon>Hemiscylliidae</taxon>
        <taxon>Chiloscyllium</taxon>
    </lineage>
</organism>
<keyword evidence="2" id="KW-1185">Reference proteome</keyword>
<gene>
    <name evidence="1" type="ORF">chiPu_0002275</name>
</gene>
<dbReference type="AlphaFoldDB" id="A0A401S0G4"/>